<evidence type="ECO:0000313" key="1">
    <source>
        <dbReference type="EMBL" id="RIB00245.1"/>
    </source>
</evidence>
<dbReference type="EMBL" id="QKWP01000781">
    <property type="protein sequence ID" value="RIB14963.1"/>
    <property type="molecule type" value="Genomic_DNA"/>
</dbReference>
<dbReference type="AlphaFoldDB" id="A0A397V4T4"/>
<dbReference type="Proteomes" id="UP000266673">
    <property type="component" value="Unassembled WGS sequence"/>
</dbReference>
<reference evidence="2 3" key="1">
    <citation type="submission" date="2018-06" db="EMBL/GenBank/DDBJ databases">
        <title>Comparative genomics reveals the genomic features of Rhizophagus irregularis, R. cerebriforme, R. diaphanum and Gigaspora rosea, and their symbiotic lifestyle signature.</title>
        <authorList>
            <person name="Morin E."/>
            <person name="San Clemente H."/>
            <person name="Chen E.C.H."/>
            <person name="De La Providencia I."/>
            <person name="Hainaut M."/>
            <person name="Kuo A."/>
            <person name="Kohler A."/>
            <person name="Murat C."/>
            <person name="Tang N."/>
            <person name="Roy S."/>
            <person name="Loubradou J."/>
            <person name="Henrissat B."/>
            <person name="Grigoriev I.V."/>
            <person name="Corradi N."/>
            <person name="Roux C."/>
            <person name="Martin F.M."/>
        </authorList>
    </citation>
    <scope>NUCLEOTIDE SEQUENCE [LARGE SCALE GENOMIC DNA]</scope>
    <source>
        <strain evidence="2 3">DAOM 194757</strain>
    </source>
</reference>
<gene>
    <name evidence="2" type="ORF">C2G38_2039764</name>
    <name evidence="1" type="ORF">C2G38_2150935</name>
</gene>
<evidence type="ECO:0000313" key="2">
    <source>
        <dbReference type="EMBL" id="RIB14963.1"/>
    </source>
</evidence>
<dbReference type="EMBL" id="QKWP01004727">
    <property type="protein sequence ID" value="RIB00245.1"/>
    <property type="molecule type" value="Genomic_DNA"/>
</dbReference>
<accession>A0A397V4T4</accession>
<organism evidence="2 3">
    <name type="scientific">Gigaspora rosea</name>
    <dbReference type="NCBI Taxonomy" id="44941"/>
    <lineage>
        <taxon>Eukaryota</taxon>
        <taxon>Fungi</taxon>
        <taxon>Fungi incertae sedis</taxon>
        <taxon>Mucoromycota</taxon>
        <taxon>Glomeromycotina</taxon>
        <taxon>Glomeromycetes</taxon>
        <taxon>Diversisporales</taxon>
        <taxon>Gigasporaceae</taxon>
        <taxon>Gigaspora</taxon>
    </lineage>
</organism>
<evidence type="ECO:0000313" key="3">
    <source>
        <dbReference type="Proteomes" id="UP000266673"/>
    </source>
</evidence>
<dbReference type="OrthoDB" id="422081at2759"/>
<protein>
    <submittedName>
        <fullName evidence="2">Uncharacterized protein</fullName>
    </submittedName>
</protein>
<sequence>MPEDTNTDFFGPIDDNNYLPNMYDVLLTDVTDVNSKDLHEDISELLKAKYLSYSPADEFKEVHGIIYGSYNRIFVSLPVKVKRKAKNVHFLVDTSSPSTYICEEVYESFKATIRNASSIIINNKPTLVFLTPVNFHFTGVNVLGMDYLNIYRTKLIIDLENHYVSLSFGSFEQTDYQSYPLQYISGSPYNEDYKFDSRVANKGITEDFL</sequence>
<comment type="caution">
    <text evidence="2">The sequence shown here is derived from an EMBL/GenBank/DDBJ whole genome shotgun (WGS) entry which is preliminary data.</text>
</comment>
<dbReference type="STRING" id="44941.A0A397V4T4"/>
<proteinExistence type="predicted"/>
<keyword evidence="3" id="KW-1185">Reference proteome</keyword>
<name>A0A397V4T4_9GLOM</name>